<proteinExistence type="predicted"/>
<feature type="compositionally biased region" description="Polar residues" evidence="2">
    <location>
        <begin position="20"/>
        <end position="29"/>
    </location>
</feature>
<dbReference type="InterPro" id="IPR033545">
    <property type="entry name" value="CEP89"/>
</dbReference>
<dbReference type="PANTHER" id="PTHR36170:SF1">
    <property type="entry name" value="CENTROSOMAL PROTEIN OF 89 KDA"/>
    <property type="match status" value="1"/>
</dbReference>
<dbReference type="GO" id="GO:0007268">
    <property type="term" value="P:chemical synaptic transmission"/>
    <property type="evidence" value="ECO:0007669"/>
    <property type="project" value="InterPro"/>
</dbReference>
<dbReference type="PANTHER" id="PTHR36170">
    <property type="entry name" value="CENTROSOMAL PROTEIN OF 89 KDA"/>
    <property type="match status" value="1"/>
</dbReference>
<dbReference type="EMBL" id="OV725078">
    <property type="protein sequence ID" value="CAH1394041.1"/>
    <property type="molecule type" value="Genomic_DNA"/>
</dbReference>
<dbReference type="GO" id="GO:0060271">
    <property type="term" value="P:cilium assembly"/>
    <property type="evidence" value="ECO:0007669"/>
    <property type="project" value="InterPro"/>
</dbReference>
<evidence type="ECO:0000313" key="3">
    <source>
        <dbReference type="EMBL" id="CAH1394041.1"/>
    </source>
</evidence>
<protein>
    <submittedName>
        <fullName evidence="3">Uncharacterized protein</fullName>
    </submittedName>
</protein>
<evidence type="ECO:0000256" key="1">
    <source>
        <dbReference type="SAM" id="Coils"/>
    </source>
</evidence>
<evidence type="ECO:0000256" key="2">
    <source>
        <dbReference type="SAM" id="MobiDB-lite"/>
    </source>
</evidence>
<feature type="compositionally biased region" description="Basic residues" evidence="2">
    <location>
        <begin position="30"/>
        <end position="40"/>
    </location>
</feature>
<dbReference type="GO" id="GO:0007005">
    <property type="term" value="P:mitochondrion organization"/>
    <property type="evidence" value="ECO:0007669"/>
    <property type="project" value="InterPro"/>
</dbReference>
<evidence type="ECO:0000313" key="4">
    <source>
        <dbReference type="Proteomes" id="UP001152798"/>
    </source>
</evidence>
<dbReference type="GO" id="GO:0097539">
    <property type="term" value="C:ciliary transition fiber"/>
    <property type="evidence" value="ECO:0007669"/>
    <property type="project" value="TreeGrafter"/>
</dbReference>
<dbReference type="AlphaFoldDB" id="A0A9P0EHC3"/>
<keyword evidence="4" id="KW-1185">Reference proteome</keyword>
<dbReference type="OrthoDB" id="6622877at2759"/>
<feature type="coiled-coil region" evidence="1">
    <location>
        <begin position="473"/>
        <end position="500"/>
    </location>
</feature>
<organism evidence="3 4">
    <name type="scientific">Nezara viridula</name>
    <name type="common">Southern green stink bug</name>
    <name type="synonym">Cimex viridulus</name>
    <dbReference type="NCBI Taxonomy" id="85310"/>
    <lineage>
        <taxon>Eukaryota</taxon>
        <taxon>Metazoa</taxon>
        <taxon>Ecdysozoa</taxon>
        <taxon>Arthropoda</taxon>
        <taxon>Hexapoda</taxon>
        <taxon>Insecta</taxon>
        <taxon>Pterygota</taxon>
        <taxon>Neoptera</taxon>
        <taxon>Paraneoptera</taxon>
        <taxon>Hemiptera</taxon>
        <taxon>Heteroptera</taxon>
        <taxon>Panheteroptera</taxon>
        <taxon>Pentatomomorpha</taxon>
        <taxon>Pentatomoidea</taxon>
        <taxon>Pentatomidae</taxon>
        <taxon>Pentatominae</taxon>
        <taxon>Nezara</taxon>
    </lineage>
</organism>
<dbReference type="Proteomes" id="UP001152798">
    <property type="component" value="Chromosome 2"/>
</dbReference>
<reference evidence="3" key="1">
    <citation type="submission" date="2022-01" db="EMBL/GenBank/DDBJ databases">
        <authorList>
            <person name="King R."/>
        </authorList>
    </citation>
    <scope>NUCLEOTIDE SEQUENCE</scope>
</reference>
<feature type="coiled-coil region" evidence="1">
    <location>
        <begin position="286"/>
        <end position="394"/>
    </location>
</feature>
<dbReference type="GO" id="GO:0005814">
    <property type="term" value="C:centriole"/>
    <property type="evidence" value="ECO:0007669"/>
    <property type="project" value="InterPro"/>
</dbReference>
<gene>
    <name evidence="3" type="ORF">NEZAVI_LOCUS4601</name>
</gene>
<name>A0A9P0EHC3_NEZVI</name>
<feature type="region of interest" description="Disordered" evidence="2">
    <location>
        <begin position="1"/>
        <end position="40"/>
    </location>
</feature>
<feature type="coiled-coil region" evidence="1">
    <location>
        <begin position="117"/>
        <end position="147"/>
    </location>
</feature>
<accession>A0A9P0EHC3</accession>
<sequence length="514" mass="60307">MNKEVVSVLVHSDDKEKQPHSSTTPSKNQHSQKKNSRPSRRWLVSELERITEKNAEIGRQLEFQKDLTRCLLEKKNRIERELAALRSRRVVGVHENDAVRERNRQLSQDVFLMKNILVKLNLELERYQDKLRNYENYQLKNDSCENASRQSVGKKIEWVNGEVTVMAPLLIAYEESMREKEDLIHDFKVDIERLSGKMKEIVKENSELREKIAESEVQGEVNYSDWMNLRRELTISVEQNHLLSRQAKLVQTKITDLKTAFQAKLNEVCGERDEAVSKLSAIRADYLVLKGRNSALEDEHERLKEDSSDRIPKSVHSAYIAECKRLLDELKSRHNDERNSLLKRIADLEEMEPPHSKNSIPAIMIRLKETEMKLAESEERRLRFQRKHEAMKKRMDGLVEFSKELILEHESLLKGVHGELRLNENLSSRIDKIKQQLKGVELETLEQIKVLDKNICSQVERVNRVQTEKNMEFLKLKEELQSKDSKIKELKNAAKNREKEMKLVWEAAIHDKKN</sequence>
<keyword evidence="1" id="KW-0175">Coiled coil</keyword>
<dbReference type="GO" id="GO:0045202">
    <property type="term" value="C:synapse"/>
    <property type="evidence" value="ECO:0007669"/>
    <property type="project" value="GOC"/>
</dbReference>
<feature type="coiled-coil region" evidence="1">
    <location>
        <begin position="191"/>
        <end position="218"/>
    </location>
</feature>